<accession>A0A1J4L0Q8</accession>
<dbReference type="RefSeq" id="XP_068370231.1">
    <property type="nucleotide sequence ID" value="XM_068513688.1"/>
</dbReference>
<keyword evidence="2" id="KW-1185">Reference proteome</keyword>
<comment type="caution">
    <text evidence="1">The sequence shown here is derived from an EMBL/GenBank/DDBJ whole genome shotgun (WGS) entry which is preliminary data.</text>
</comment>
<dbReference type="Proteomes" id="UP000179807">
    <property type="component" value="Unassembled WGS sequence"/>
</dbReference>
<protein>
    <submittedName>
        <fullName evidence="1">Uncharacterized protein</fullName>
    </submittedName>
</protein>
<proteinExistence type="predicted"/>
<dbReference type="Gene3D" id="3.80.10.10">
    <property type="entry name" value="Ribonuclease Inhibitor"/>
    <property type="match status" value="1"/>
</dbReference>
<name>A0A1J4L0Q8_9EUKA</name>
<evidence type="ECO:0000313" key="1">
    <source>
        <dbReference type="EMBL" id="OHT17095.1"/>
    </source>
</evidence>
<dbReference type="GeneID" id="94848392"/>
<gene>
    <name evidence="1" type="ORF">TRFO_41293</name>
</gene>
<dbReference type="VEuPathDB" id="TrichDB:TRFO_41293"/>
<evidence type="ECO:0000313" key="2">
    <source>
        <dbReference type="Proteomes" id="UP000179807"/>
    </source>
</evidence>
<dbReference type="EMBL" id="MLAK01000037">
    <property type="protein sequence ID" value="OHT17095.1"/>
    <property type="molecule type" value="Genomic_DNA"/>
</dbReference>
<reference evidence="1" key="1">
    <citation type="submission" date="2016-10" db="EMBL/GenBank/DDBJ databases">
        <authorList>
            <person name="Benchimol M."/>
            <person name="Almeida L.G."/>
            <person name="Vasconcelos A.T."/>
            <person name="Perreira-Neves A."/>
            <person name="Rosa I.A."/>
            <person name="Tasca T."/>
            <person name="Bogo M.R."/>
            <person name="de Souza W."/>
        </authorList>
    </citation>
    <scope>NUCLEOTIDE SEQUENCE [LARGE SCALE GENOMIC DNA]</scope>
    <source>
        <strain evidence="1">K</strain>
    </source>
</reference>
<dbReference type="InterPro" id="IPR032675">
    <property type="entry name" value="LRR_dom_sf"/>
</dbReference>
<dbReference type="AlphaFoldDB" id="A0A1J4L0Q8"/>
<sequence length="1190" mass="129001">MDQFSNYRGYFIRLSFNGFDLTLNGWRTISETIITSRAFKTLEILDFINIEAPLTDDEVSHDIVKIMKRIRFLHRVSFSGFNPQHVIGFGSFASNQLTREIYLQKQDMTQPIPDTLRLIPQVNHLNFSGASFSLNSLQSLFEMLSHIAPKTSVSLDLSYIDLPESQWGEFFSSLATFPKVKCLRELNWSGNPIEGYAIEQFAHYFFGTNKILFLRIDNIFGSQRLDELRQLFQIIGPNRLWGISINGDMERNFGGNIRSLIEAIEMLGGLSILHINGQHMTDIEIPALTDYLRTHTSIVEIAVDDTSISDQNQFFDFYDNLVNLPISLIKRPNLDLERLLTPQLYNLQDRSRYEAFRGQLHGKTDAASDSCRSFYLNRIADPTHPFDANKYNTFVSRFPNHYFNSEDDDLFMLAPKVAGRGPHPSLNALLVKPPYYTIAELQSKLMYPPTLIPRYQCPPTFVYPPCFRKGEANYTFGTTMDLQPIIRPDGVKTELVLAEMLEGNEILDTPSFQPPQNFGSNFMGHNDQGMENQFGEQQFGQNEYENEEVMGAADFMTDIQFGEQQFGQFGFGEQQFVTTFTIDSPDTSFIPPPPPDDMYDNQNFIPPPDVTPLEPMGEMPPPDMGGFGGLAPLEPMDEVPPPFQDQGFDGGLAPLEPMDEIPPPDMDAYGGLAPLEPMGEIPPPDMGAYGGLAPLEPMAEIPPPDMDAYGGLAPLEPMAEIPPPGMDAYGGLAPLEPMAEIPPPDMDAYGGLAPLEPMAEIPPPEVGAYGGLAPLEPMAEIPPPEVGAYGGLAPLEPMAEIPPPEVGAYGGLAPLEPMAEIPPPGMDAYGGLAPLEPMGEIPPPDMGAYGGLAPLEPMAEIPPPDMDAYGGLAPLEPMAEIPPPGMDAYGGLAPLEPMAEIPPPDMDAYGGLAPLEPMAEIPPPEVGAYGGLAPLQPVGEIPPPVDQFSQQTYIQQTYHQETQIQQTVIQQTYVQQTYQTTDLTAQQYQSLDDAQQYQSLEPELPVVASVTSQPAQLEVTNIKPLLSSTIKPRNKDQKPGMQELPSLFAAPAADSGLNIPPPSSQQPLFPAPVNGIPTGVFNIPSPASGGVPQPAMPVIGVPPPAAGGVPQPAMPVIGVPPPAAGGIPQPAMPVIGVPPPAAGGIPQPAMPVIGVPPPAAGGIPQPAMPVIGTPSVSTTPPPSVNIPPPQ</sequence>
<organism evidence="1 2">
    <name type="scientific">Tritrichomonas foetus</name>
    <dbReference type="NCBI Taxonomy" id="1144522"/>
    <lineage>
        <taxon>Eukaryota</taxon>
        <taxon>Metamonada</taxon>
        <taxon>Parabasalia</taxon>
        <taxon>Tritrichomonadida</taxon>
        <taxon>Tritrichomonadidae</taxon>
        <taxon>Tritrichomonas</taxon>
    </lineage>
</organism>
<dbReference type="SUPFAM" id="SSF52047">
    <property type="entry name" value="RNI-like"/>
    <property type="match status" value="1"/>
</dbReference>